<keyword evidence="2" id="KW-0479">Metal-binding</keyword>
<gene>
    <name evidence="6" type="ORF">CSUI_007146</name>
</gene>
<proteinExistence type="predicted"/>
<dbReference type="GO" id="GO:0008270">
    <property type="term" value="F:zinc ion binding"/>
    <property type="evidence" value="ECO:0007669"/>
    <property type="project" value="UniProtKB-KW"/>
</dbReference>
<dbReference type="RefSeq" id="XP_067920730.1">
    <property type="nucleotide sequence ID" value="XM_068067296.1"/>
</dbReference>
<dbReference type="GeneID" id="94430507"/>
<feature type="region of interest" description="Disordered" evidence="3">
    <location>
        <begin position="229"/>
        <end position="256"/>
    </location>
</feature>
<evidence type="ECO:0000256" key="3">
    <source>
        <dbReference type="SAM" id="MobiDB-lite"/>
    </source>
</evidence>
<organism evidence="6 7">
    <name type="scientific">Cystoisospora suis</name>
    <dbReference type="NCBI Taxonomy" id="483139"/>
    <lineage>
        <taxon>Eukaryota</taxon>
        <taxon>Sar</taxon>
        <taxon>Alveolata</taxon>
        <taxon>Apicomplexa</taxon>
        <taxon>Conoidasida</taxon>
        <taxon>Coccidia</taxon>
        <taxon>Eucoccidiorida</taxon>
        <taxon>Eimeriorina</taxon>
        <taxon>Sarcocystidae</taxon>
        <taxon>Cystoisospora</taxon>
    </lineage>
</organism>
<feature type="domain" description="J" evidence="4">
    <location>
        <begin position="248"/>
        <end position="312"/>
    </location>
</feature>
<dbReference type="InterPro" id="IPR036869">
    <property type="entry name" value="J_dom_sf"/>
</dbReference>
<dbReference type="VEuPathDB" id="ToxoDB:CSUI_007146"/>
<dbReference type="InterPro" id="IPR001623">
    <property type="entry name" value="DnaJ_domain"/>
</dbReference>
<dbReference type="SUPFAM" id="SSF57938">
    <property type="entry name" value="DnaJ/Hsp40 cysteine-rich domain"/>
    <property type="match status" value="1"/>
</dbReference>
<dbReference type="Gene3D" id="1.10.287.110">
    <property type="entry name" value="DnaJ domain"/>
    <property type="match status" value="1"/>
</dbReference>
<dbReference type="InterPro" id="IPR036410">
    <property type="entry name" value="HSP_DnaJ_Cys-rich_dom_sf"/>
</dbReference>
<dbReference type="Pfam" id="PF00226">
    <property type="entry name" value="DnaJ"/>
    <property type="match status" value="1"/>
</dbReference>
<keyword evidence="2" id="KW-0862">Zinc</keyword>
<comment type="caution">
    <text evidence="6">The sequence shown here is derived from an EMBL/GenBank/DDBJ whole genome shotgun (WGS) entry which is preliminary data.</text>
</comment>
<dbReference type="GO" id="GO:0005737">
    <property type="term" value="C:cytoplasm"/>
    <property type="evidence" value="ECO:0007669"/>
    <property type="project" value="TreeGrafter"/>
</dbReference>
<dbReference type="PANTHER" id="PTHR43096">
    <property type="entry name" value="DNAJ HOMOLOG 1, MITOCHONDRIAL-RELATED"/>
    <property type="match status" value="1"/>
</dbReference>
<feature type="region of interest" description="Disordered" evidence="3">
    <location>
        <begin position="319"/>
        <end position="339"/>
    </location>
</feature>
<keyword evidence="1" id="KW-0143">Chaperone</keyword>
<feature type="region of interest" description="Disordered" evidence="3">
    <location>
        <begin position="91"/>
        <end position="131"/>
    </location>
</feature>
<evidence type="ECO:0000259" key="4">
    <source>
        <dbReference type="PROSITE" id="PS50076"/>
    </source>
</evidence>
<dbReference type="CDD" id="cd06257">
    <property type="entry name" value="DnaJ"/>
    <property type="match status" value="1"/>
</dbReference>
<name>A0A2C6KR36_9APIC</name>
<dbReference type="OrthoDB" id="333315at2759"/>
<evidence type="ECO:0000256" key="1">
    <source>
        <dbReference type="ARBA" id="ARBA00023186"/>
    </source>
</evidence>
<dbReference type="GO" id="GO:0031072">
    <property type="term" value="F:heat shock protein binding"/>
    <property type="evidence" value="ECO:0007669"/>
    <property type="project" value="InterPro"/>
</dbReference>
<feature type="compositionally biased region" description="Gly residues" evidence="3">
    <location>
        <begin position="326"/>
        <end position="339"/>
    </location>
</feature>
<dbReference type="PROSITE" id="PS51188">
    <property type="entry name" value="ZF_CR"/>
    <property type="match status" value="1"/>
</dbReference>
<evidence type="ECO:0000313" key="6">
    <source>
        <dbReference type="EMBL" id="PHJ19028.1"/>
    </source>
</evidence>
<dbReference type="GO" id="GO:0051082">
    <property type="term" value="F:unfolded protein binding"/>
    <property type="evidence" value="ECO:0007669"/>
    <property type="project" value="InterPro"/>
</dbReference>
<protein>
    <submittedName>
        <fullName evidence="6">C terminal region domain-containing protein</fullName>
    </submittedName>
</protein>
<dbReference type="EMBL" id="MIGC01003707">
    <property type="protein sequence ID" value="PHJ19028.1"/>
    <property type="molecule type" value="Genomic_DNA"/>
</dbReference>
<feature type="domain" description="CR-type" evidence="5">
    <location>
        <begin position="409"/>
        <end position="476"/>
    </location>
</feature>
<dbReference type="PRINTS" id="PR00625">
    <property type="entry name" value="JDOMAIN"/>
</dbReference>
<feature type="non-terminal residue" evidence="6">
    <location>
        <position position="476"/>
    </location>
</feature>
<dbReference type="PROSITE" id="PS50076">
    <property type="entry name" value="DNAJ_2"/>
    <property type="match status" value="1"/>
</dbReference>
<keyword evidence="2" id="KW-0863">Zinc-finger</keyword>
<feature type="compositionally biased region" description="Low complexity" evidence="3">
    <location>
        <begin position="97"/>
        <end position="124"/>
    </location>
</feature>
<evidence type="ECO:0000313" key="7">
    <source>
        <dbReference type="Proteomes" id="UP000221165"/>
    </source>
</evidence>
<feature type="zinc finger region" description="CR-type" evidence="2">
    <location>
        <begin position="409"/>
        <end position="476"/>
    </location>
</feature>
<dbReference type="Gene3D" id="2.10.230.10">
    <property type="entry name" value="Heat shock protein DnaJ, cysteine-rich domain"/>
    <property type="match status" value="1"/>
</dbReference>
<dbReference type="Gene3D" id="2.60.260.20">
    <property type="entry name" value="Urease metallochaperone UreE, N-terminal domain"/>
    <property type="match status" value="1"/>
</dbReference>
<dbReference type="Proteomes" id="UP000221165">
    <property type="component" value="Unassembled WGS sequence"/>
</dbReference>
<sequence>MSLNTMATVQRASFLAVSKLPSSSSSSLLPSSSSSSSGLSSYVSFSRHKGMNRNLLSKTKRLLSFSSSSSLVNRNPYITTTPVDCLATPLSKESKDLSPSSSASQDHKLSNSGLLLSSSSSSPSRHNSTYLSRQSLHTLSLLKRTSGEEETHYSHLHAKFTRKARIRRTLHPSFFFTSLPSVRSRPTPCTPLLSSSSSLSSSFPNLTTPASQTKHVSYYSVSQKAFFSTSRGNTRGGGEGDSSEKTTNPYAILGCSPSSTPQEIKKKFRELAKKYHPDLNPDPAAKQKMAEVAAAYELLSDPKQREFYDKTGMTPEQAAAAAAAAGGAGGGPHPGAGHGPGGFDASFMFTDFAEMFANMAGFGSATGGMGGSFTSTTFTSGGAESGTAAVRGDDIQTEVTIELLEAIQGCEKTLRFSAKCSCPSCSGTGSSTGSSGIQRCRACGGSGVQRIDRGPIVLGIPCRQCNGGGQVITHPC</sequence>
<evidence type="ECO:0000256" key="2">
    <source>
        <dbReference type="PROSITE-ProRule" id="PRU00546"/>
    </source>
</evidence>
<dbReference type="AlphaFoldDB" id="A0A2C6KR36"/>
<accession>A0A2C6KR36</accession>
<keyword evidence="7" id="KW-1185">Reference proteome</keyword>
<dbReference type="InterPro" id="IPR001305">
    <property type="entry name" value="HSP_DnaJ_Cys-rich_dom"/>
</dbReference>
<evidence type="ECO:0000259" key="5">
    <source>
        <dbReference type="PROSITE" id="PS51188"/>
    </source>
</evidence>
<dbReference type="SUPFAM" id="SSF46565">
    <property type="entry name" value="Chaperone J-domain"/>
    <property type="match status" value="1"/>
</dbReference>
<dbReference type="SMART" id="SM00271">
    <property type="entry name" value="DnaJ"/>
    <property type="match status" value="1"/>
</dbReference>
<reference evidence="6 7" key="1">
    <citation type="journal article" date="2017" name="Int. J. Parasitol.">
        <title>The genome of the protozoan parasite Cystoisospora suis and a reverse vaccinology approach to identify vaccine candidates.</title>
        <authorList>
            <person name="Palmieri N."/>
            <person name="Shrestha A."/>
            <person name="Ruttkowski B."/>
            <person name="Beck T."/>
            <person name="Vogl C."/>
            <person name="Tomley F."/>
            <person name="Blake D.P."/>
            <person name="Joachim A."/>
        </authorList>
    </citation>
    <scope>NUCLEOTIDE SEQUENCE [LARGE SCALE GENOMIC DNA]</scope>
    <source>
        <strain evidence="6 7">Wien I</strain>
    </source>
</reference>
<dbReference type="PANTHER" id="PTHR43096:SF52">
    <property type="entry name" value="DNAJ HOMOLOG 1, MITOCHONDRIAL-RELATED"/>
    <property type="match status" value="1"/>
</dbReference>
<dbReference type="GO" id="GO:0042026">
    <property type="term" value="P:protein refolding"/>
    <property type="evidence" value="ECO:0007669"/>
    <property type="project" value="TreeGrafter"/>
</dbReference>
<dbReference type="CDD" id="cd10719">
    <property type="entry name" value="DnaJ_zf"/>
    <property type="match status" value="1"/>
</dbReference>